<sequence>MKVQTFLFWSDICQSRVRSLDRAPDDAVGGGQEPRYLRYTDNVQHAGVPGTIAERALRLLDDIRLSYLWILTEG</sequence>
<evidence type="ECO:0000313" key="1">
    <source>
        <dbReference type="EMBL" id="KAK7959685.1"/>
    </source>
</evidence>
<keyword evidence="2" id="KW-1185">Reference proteome</keyword>
<organism evidence="1 2">
    <name type="scientific">Apiospora aurea</name>
    <dbReference type="NCBI Taxonomy" id="335848"/>
    <lineage>
        <taxon>Eukaryota</taxon>
        <taxon>Fungi</taxon>
        <taxon>Dikarya</taxon>
        <taxon>Ascomycota</taxon>
        <taxon>Pezizomycotina</taxon>
        <taxon>Sordariomycetes</taxon>
        <taxon>Xylariomycetidae</taxon>
        <taxon>Amphisphaeriales</taxon>
        <taxon>Apiosporaceae</taxon>
        <taxon>Apiospora</taxon>
    </lineage>
</organism>
<proteinExistence type="predicted"/>
<name>A0ABR1QMV6_9PEZI</name>
<evidence type="ECO:0000313" key="2">
    <source>
        <dbReference type="Proteomes" id="UP001391051"/>
    </source>
</evidence>
<dbReference type="RefSeq" id="XP_066703388.1">
    <property type="nucleotide sequence ID" value="XM_066840761.1"/>
</dbReference>
<gene>
    <name evidence="1" type="ORF">PG986_004539</name>
</gene>
<protein>
    <submittedName>
        <fullName evidence="1">Uncharacterized protein</fullName>
    </submittedName>
</protein>
<dbReference type="Proteomes" id="UP001391051">
    <property type="component" value="Unassembled WGS sequence"/>
</dbReference>
<reference evidence="1 2" key="1">
    <citation type="submission" date="2023-01" db="EMBL/GenBank/DDBJ databases">
        <title>Analysis of 21 Apiospora genomes using comparative genomics revels a genus with tremendous synthesis potential of carbohydrate active enzymes and secondary metabolites.</title>
        <authorList>
            <person name="Sorensen T."/>
        </authorList>
    </citation>
    <scope>NUCLEOTIDE SEQUENCE [LARGE SCALE GENOMIC DNA]</scope>
    <source>
        <strain evidence="1 2">CBS 24483</strain>
    </source>
</reference>
<dbReference type="GeneID" id="92073823"/>
<dbReference type="EMBL" id="JAQQWE010000003">
    <property type="protein sequence ID" value="KAK7959685.1"/>
    <property type="molecule type" value="Genomic_DNA"/>
</dbReference>
<accession>A0ABR1QMV6</accession>
<comment type="caution">
    <text evidence="1">The sequence shown here is derived from an EMBL/GenBank/DDBJ whole genome shotgun (WGS) entry which is preliminary data.</text>
</comment>